<feature type="region of interest" description="Disordered" evidence="3">
    <location>
        <begin position="1"/>
        <end position="81"/>
    </location>
</feature>
<dbReference type="AlphaFoldDB" id="A0A316U5G9"/>
<dbReference type="InterPro" id="IPR025875">
    <property type="entry name" value="Leu-rich_rpt_4"/>
</dbReference>
<proteinExistence type="predicted"/>
<dbReference type="PANTHER" id="PTHR46652:SF3">
    <property type="entry name" value="LEUCINE-RICH REPEAT-CONTAINING PROTEIN 9"/>
    <property type="match status" value="1"/>
</dbReference>
<dbReference type="PANTHER" id="PTHR46652">
    <property type="entry name" value="LEUCINE-RICH REPEAT AND IQ DOMAIN-CONTAINING PROTEIN 1-RELATED"/>
    <property type="match status" value="1"/>
</dbReference>
<evidence type="ECO:0000256" key="3">
    <source>
        <dbReference type="SAM" id="MobiDB-lite"/>
    </source>
</evidence>
<dbReference type="OrthoDB" id="266138at2759"/>
<dbReference type="InterPro" id="IPR003591">
    <property type="entry name" value="Leu-rich_rpt_typical-subtyp"/>
</dbReference>
<dbReference type="GeneID" id="37012228"/>
<sequence length="424" mass="46879">MTDSHQASSSALSPTAGPSNPAPARRVQLVGAPPPGPPIPKDDTHSDDDADRPEEEDDVDSDDEVAENGVNGGTGADKETEEELVDLLANFAVGEESLELTHLSLKTKDLRHLNLPRFSSHLQSICLRQNLISKLSPQDIGSLSKLTELDLYDNALEKTYGEVLTNGCPDLHTLDYSFNSIRHISHLAQLSKLKTLYFVQNKISKVRDTDFEGPIAETLTSLELGGNKLRKIEGLERLTRLEELWLGKNKIERLENLDPFSSLRILSIQSNRITKLENLDHLTSLEELYVSHNGLKVIEGLSELKKLRVLDVGGNKIEAIGGLEGLTELEEFWVSGPGRREGSSPSSQPRHLLTTVHHQPSLTVQANDNLISTFQNLEEQLGPKSCPKLETIYLEGNPVQRKEGSGYRRKIMLTLTQVAQIDAT</sequence>
<keyword evidence="5" id="KW-1185">Reference proteome</keyword>
<dbReference type="Gene3D" id="3.80.10.10">
    <property type="entry name" value="Ribonuclease Inhibitor"/>
    <property type="match status" value="3"/>
</dbReference>
<accession>A0A316U5G9</accession>
<dbReference type="SUPFAM" id="SSF52058">
    <property type="entry name" value="L domain-like"/>
    <property type="match status" value="1"/>
</dbReference>
<keyword evidence="1" id="KW-0433">Leucine-rich repeat</keyword>
<reference evidence="4 5" key="1">
    <citation type="journal article" date="2018" name="Mol. Biol. Evol.">
        <title>Broad Genomic Sampling Reveals a Smut Pathogenic Ancestry of the Fungal Clade Ustilaginomycotina.</title>
        <authorList>
            <person name="Kijpornyongpan T."/>
            <person name="Mondo S.J."/>
            <person name="Barry K."/>
            <person name="Sandor L."/>
            <person name="Lee J."/>
            <person name="Lipzen A."/>
            <person name="Pangilinan J."/>
            <person name="LaButti K."/>
            <person name="Hainaut M."/>
            <person name="Henrissat B."/>
            <person name="Grigoriev I.V."/>
            <person name="Spatafora J.W."/>
            <person name="Aime M.C."/>
        </authorList>
    </citation>
    <scope>NUCLEOTIDE SEQUENCE [LARGE SCALE GENOMIC DNA]</scope>
    <source>
        <strain evidence="4 5">MCA 4718</strain>
    </source>
</reference>
<feature type="compositionally biased region" description="Polar residues" evidence="3">
    <location>
        <begin position="1"/>
        <end position="18"/>
    </location>
</feature>
<dbReference type="InterPro" id="IPR032675">
    <property type="entry name" value="LRR_dom_sf"/>
</dbReference>
<dbReference type="InterPro" id="IPR050836">
    <property type="entry name" value="SDS22/Internalin_LRR"/>
</dbReference>
<gene>
    <name evidence="4" type="ORF">BCV69DRAFT_252929</name>
</gene>
<name>A0A316U5G9_9BASI</name>
<feature type="compositionally biased region" description="Acidic residues" evidence="3">
    <location>
        <begin position="45"/>
        <end position="66"/>
    </location>
</feature>
<dbReference type="SMART" id="SM00369">
    <property type="entry name" value="LRR_TYP"/>
    <property type="match status" value="5"/>
</dbReference>
<dbReference type="EMBL" id="KZ819337">
    <property type="protein sequence ID" value="PWN18205.1"/>
    <property type="molecule type" value="Genomic_DNA"/>
</dbReference>
<organism evidence="4 5">
    <name type="scientific">Pseudomicrostroma glucosiphilum</name>
    <dbReference type="NCBI Taxonomy" id="1684307"/>
    <lineage>
        <taxon>Eukaryota</taxon>
        <taxon>Fungi</taxon>
        <taxon>Dikarya</taxon>
        <taxon>Basidiomycota</taxon>
        <taxon>Ustilaginomycotina</taxon>
        <taxon>Exobasidiomycetes</taxon>
        <taxon>Microstromatales</taxon>
        <taxon>Microstromatales incertae sedis</taxon>
        <taxon>Pseudomicrostroma</taxon>
    </lineage>
</organism>
<keyword evidence="2" id="KW-0677">Repeat</keyword>
<dbReference type="STRING" id="1684307.A0A316U5G9"/>
<dbReference type="Pfam" id="PF12799">
    <property type="entry name" value="LRR_4"/>
    <property type="match status" value="2"/>
</dbReference>
<dbReference type="RefSeq" id="XP_025345365.1">
    <property type="nucleotide sequence ID" value="XM_025490494.1"/>
</dbReference>
<dbReference type="SMART" id="SM00365">
    <property type="entry name" value="LRR_SD22"/>
    <property type="match status" value="9"/>
</dbReference>
<protein>
    <submittedName>
        <fullName evidence="4">L domain-like protein</fullName>
    </submittedName>
</protein>
<dbReference type="InterPro" id="IPR001611">
    <property type="entry name" value="Leu-rich_rpt"/>
</dbReference>
<evidence type="ECO:0000313" key="4">
    <source>
        <dbReference type="EMBL" id="PWN18205.1"/>
    </source>
</evidence>
<dbReference type="Proteomes" id="UP000245942">
    <property type="component" value="Unassembled WGS sequence"/>
</dbReference>
<evidence type="ECO:0000256" key="2">
    <source>
        <dbReference type="ARBA" id="ARBA00022737"/>
    </source>
</evidence>
<dbReference type="PROSITE" id="PS51450">
    <property type="entry name" value="LRR"/>
    <property type="match status" value="6"/>
</dbReference>
<evidence type="ECO:0000313" key="5">
    <source>
        <dbReference type="Proteomes" id="UP000245942"/>
    </source>
</evidence>
<evidence type="ECO:0000256" key="1">
    <source>
        <dbReference type="ARBA" id="ARBA00022614"/>
    </source>
</evidence>